<protein>
    <recommendedName>
        <fullName evidence="2">Atos-like conserved domain-containing protein</fullName>
    </recommendedName>
</protein>
<feature type="region of interest" description="Disordered" evidence="1">
    <location>
        <begin position="343"/>
        <end position="490"/>
    </location>
</feature>
<feature type="domain" description="Atos-like conserved" evidence="2">
    <location>
        <begin position="787"/>
        <end position="846"/>
    </location>
</feature>
<dbReference type="InterPro" id="IPR033473">
    <property type="entry name" value="Atos-like_C"/>
</dbReference>
<evidence type="ECO:0000259" key="2">
    <source>
        <dbReference type="SMART" id="SM01177"/>
    </source>
</evidence>
<dbReference type="InterPro" id="IPR036570">
    <property type="entry name" value="HORMA_dom_sf"/>
</dbReference>
<feature type="compositionally biased region" description="Basic and acidic residues" evidence="1">
    <location>
        <begin position="463"/>
        <end position="482"/>
    </location>
</feature>
<feature type="compositionally biased region" description="Polar residues" evidence="1">
    <location>
        <begin position="862"/>
        <end position="871"/>
    </location>
</feature>
<feature type="compositionally biased region" description="Low complexity" evidence="1">
    <location>
        <begin position="531"/>
        <end position="544"/>
    </location>
</feature>
<feature type="region of interest" description="Disordered" evidence="1">
    <location>
        <begin position="32"/>
        <end position="53"/>
    </location>
</feature>
<evidence type="ECO:0000256" key="1">
    <source>
        <dbReference type="SAM" id="MobiDB-lite"/>
    </source>
</evidence>
<dbReference type="InterPro" id="IPR051506">
    <property type="entry name" value="ATOS_Transcription_Regulators"/>
</dbReference>
<proteinExistence type="predicted"/>
<dbReference type="SMART" id="SM01177">
    <property type="entry name" value="DUF4210"/>
    <property type="match status" value="1"/>
</dbReference>
<dbReference type="STRING" id="105231.A0A1Y1I7W4"/>
<evidence type="ECO:0000313" key="4">
    <source>
        <dbReference type="Proteomes" id="UP000054558"/>
    </source>
</evidence>
<dbReference type="EMBL" id="DF237188">
    <property type="protein sequence ID" value="GAQ85519.1"/>
    <property type="molecule type" value="Genomic_DNA"/>
</dbReference>
<feature type="compositionally biased region" description="Basic and acidic residues" evidence="1">
    <location>
        <begin position="32"/>
        <end position="42"/>
    </location>
</feature>
<dbReference type="InterPro" id="IPR025261">
    <property type="entry name" value="Atos-like_cons_dom"/>
</dbReference>
<feature type="region of interest" description="Disordered" evidence="1">
    <location>
        <begin position="507"/>
        <end position="604"/>
    </location>
</feature>
<dbReference type="PANTHER" id="PTHR13199:SF11">
    <property type="entry name" value="PROTEIN ATOSSA"/>
    <property type="match status" value="1"/>
</dbReference>
<dbReference type="Gene3D" id="3.30.900.10">
    <property type="entry name" value="HORMA domain"/>
    <property type="match status" value="1"/>
</dbReference>
<accession>A0A1Y1I7W4</accession>
<dbReference type="Proteomes" id="UP000054558">
    <property type="component" value="Unassembled WGS sequence"/>
</dbReference>
<organism evidence="3 4">
    <name type="scientific">Klebsormidium nitens</name>
    <name type="common">Green alga</name>
    <name type="synonym">Ulothrix nitens</name>
    <dbReference type="NCBI Taxonomy" id="105231"/>
    <lineage>
        <taxon>Eukaryota</taxon>
        <taxon>Viridiplantae</taxon>
        <taxon>Streptophyta</taxon>
        <taxon>Klebsormidiophyceae</taxon>
        <taxon>Klebsormidiales</taxon>
        <taxon>Klebsormidiaceae</taxon>
        <taxon>Klebsormidium</taxon>
    </lineage>
</organism>
<reference evidence="3 4" key="1">
    <citation type="journal article" date="2014" name="Nat. Commun.">
        <title>Klebsormidium flaccidum genome reveals primary factors for plant terrestrial adaptation.</title>
        <authorList>
            <person name="Hori K."/>
            <person name="Maruyama F."/>
            <person name="Fujisawa T."/>
            <person name="Togashi T."/>
            <person name="Yamamoto N."/>
            <person name="Seo M."/>
            <person name="Sato S."/>
            <person name="Yamada T."/>
            <person name="Mori H."/>
            <person name="Tajima N."/>
            <person name="Moriyama T."/>
            <person name="Ikeuchi M."/>
            <person name="Watanabe M."/>
            <person name="Wada H."/>
            <person name="Kobayashi K."/>
            <person name="Saito M."/>
            <person name="Masuda T."/>
            <person name="Sasaki-Sekimoto Y."/>
            <person name="Mashiguchi K."/>
            <person name="Awai K."/>
            <person name="Shimojima M."/>
            <person name="Masuda S."/>
            <person name="Iwai M."/>
            <person name="Nobusawa T."/>
            <person name="Narise T."/>
            <person name="Kondo S."/>
            <person name="Saito H."/>
            <person name="Sato R."/>
            <person name="Murakawa M."/>
            <person name="Ihara Y."/>
            <person name="Oshima-Yamada Y."/>
            <person name="Ohtaka K."/>
            <person name="Satoh M."/>
            <person name="Sonobe K."/>
            <person name="Ishii M."/>
            <person name="Ohtani R."/>
            <person name="Kanamori-Sato M."/>
            <person name="Honoki R."/>
            <person name="Miyazaki D."/>
            <person name="Mochizuki H."/>
            <person name="Umetsu J."/>
            <person name="Higashi K."/>
            <person name="Shibata D."/>
            <person name="Kamiya Y."/>
            <person name="Sato N."/>
            <person name="Nakamura Y."/>
            <person name="Tabata S."/>
            <person name="Ida S."/>
            <person name="Kurokawa K."/>
            <person name="Ohta H."/>
        </authorList>
    </citation>
    <scope>NUCLEOTIDE SEQUENCE [LARGE SCALE GENOMIC DNA]</scope>
    <source>
        <strain evidence="3 4">NIES-2285</strain>
    </source>
</reference>
<feature type="region of interest" description="Disordered" evidence="1">
    <location>
        <begin position="1"/>
        <end position="20"/>
    </location>
</feature>
<feature type="region of interest" description="Disordered" evidence="1">
    <location>
        <begin position="855"/>
        <end position="884"/>
    </location>
</feature>
<feature type="compositionally biased region" description="Low complexity" evidence="1">
    <location>
        <begin position="343"/>
        <end position="356"/>
    </location>
</feature>
<dbReference type="OrthoDB" id="8625101at2759"/>
<gene>
    <name evidence="3" type="ORF">KFL_002390110</name>
</gene>
<name>A0A1Y1I7W4_KLENI</name>
<dbReference type="PANTHER" id="PTHR13199">
    <property type="entry name" value="GH03947P"/>
    <property type="match status" value="1"/>
</dbReference>
<dbReference type="OMA" id="MGRPYGF"/>
<feature type="region of interest" description="Disordered" evidence="1">
    <location>
        <begin position="961"/>
        <end position="993"/>
    </location>
</feature>
<evidence type="ECO:0000313" key="3">
    <source>
        <dbReference type="EMBL" id="GAQ85519.1"/>
    </source>
</evidence>
<feature type="compositionally biased region" description="Low complexity" evidence="1">
    <location>
        <begin position="508"/>
        <end position="524"/>
    </location>
</feature>
<dbReference type="AlphaFoldDB" id="A0A1Y1I7W4"/>
<keyword evidence="4" id="KW-1185">Reference proteome</keyword>
<feature type="compositionally biased region" description="Basic and acidic residues" evidence="1">
    <location>
        <begin position="970"/>
        <end position="980"/>
    </location>
</feature>
<sequence>MAGSIIGPNDVEEEDDSEQVVIQQLKLRQREIHKSTWSDKQAKGPASKISSSETLLRKERGPCTYGLLKDTALSHRSVGHNETKEPLHEVLSKLFQVIIQSRLHFVPTHETSCTSKTCLLEIDCYNSLQQGLEPLLKEAVSATRAIKQMVHLDFYKEQEDEKPGVKLLLERWRVSFQPSPSESSVGHSGREENIAREEVSSCGSQVGLIQELPQTNAELHHRHMRPDECCLRERTVEGAAFLAAEDSDSEGVLAASQESLGVACLLRSVYSCVRLLPAPGRMWGRKERSETGNLLYQAYHGPKTSFLRAFPGQPNEFTFAPVSLACGVLLVSVESMSTVPKSSPAAKVAAAPEASSISQGTNMDSSARRGTGVPRATSFQKPAEPALQSSTPRPSSVVIGFKTSERPSPVAEKQTVDLSNCRHHPAASSFSLGQPKLPSTGPLQSATSRPVKGSLPSSPFGDENSKRHESRPERKGFAEEGRPVVGERNPLSPLQRMLTDWQSIPVIDLDGAGSDDLNLDNDSTSQEESESSSPSPAPQSLRRSPSQRKKRTSVSPKPPASRAIPIPIPAPPPQTEETLPVPLDDSDEPSTNGRPEPLSPPASLFRYSSTASPVHRRAAMSLSPLGPRSPLLAAVTSLSRTVSSGIPSMREAHHVSPPCTFPLKTAGRPPVAPIDARAGARRALLFSELENRPWEQSPWKGYAHPHRPGPVMSVSPSKLVARHLDPSPVEGSPLRNRVAGAESAHLFRGGITPPQGGDWHMLEQAVSLPPKGTPPGPGSLGSLKRSLVGSFEESLLSGRITRAAPAFQRLDGFQALLSVSGGEWTPERQKLPFSVVCVDGTSSLYCATIHFPSVPPGKASPRRNSSAGTEDNTGHGHHARLRVPPNGKVQLVLSNPEQTPVHTFVCSYDLQDMPHGTKTFLRQKVLSSGPASSGAEPGASFGSGALLYALHMRLMCAPAKARQRKSWPRSKQDNDTEIKQGGEPGPEQEPDYLDRRRFYLYGDLRVVFPQRRSDADDVKLHVEYDSPGDPKYFPFDP</sequence>
<dbReference type="Pfam" id="PF13889">
    <property type="entry name" value="Chromosome_seg"/>
    <property type="match status" value="1"/>
</dbReference>